<dbReference type="Proteomes" id="UP001295684">
    <property type="component" value="Unassembled WGS sequence"/>
</dbReference>
<evidence type="ECO:0000256" key="1">
    <source>
        <dbReference type="SAM" id="MobiDB-lite"/>
    </source>
</evidence>
<dbReference type="EMBL" id="CAMPGE010004097">
    <property type="protein sequence ID" value="CAI2362938.1"/>
    <property type="molecule type" value="Genomic_DNA"/>
</dbReference>
<keyword evidence="3" id="KW-1185">Reference proteome</keyword>
<comment type="caution">
    <text evidence="2">The sequence shown here is derived from an EMBL/GenBank/DDBJ whole genome shotgun (WGS) entry which is preliminary data.</text>
</comment>
<feature type="compositionally biased region" description="Basic residues" evidence="1">
    <location>
        <begin position="287"/>
        <end position="297"/>
    </location>
</feature>
<dbReference type="AlphaFoldDB" id="A0AAD1X4P0"/>
<evidence type="ECO:0008006" key="4">
    <source>
        <dbReference type="Google" id="ProtNLM"/>
    </source>
</evidence>
<name>A0AAD1X4P0_EUPCR</name>
<feature type="compositionally biased region" description="Basic and acidic residues" evidence="1">
    <location>
        <begin position="304"/>
        <end position="329"/>
    </location>
</feature>
<accession>A0AAD1X4P0</accession>
<feature type="region of interest" description="Disordered" evidence="1">
    <location>
        <begin position="264"/>
        <end position="329"/>
    </location>
</feature>
<reference evidence="2" key="1">
    <citation type="submission" date="2023-07" db="EMBL/GenBank/DDBJ databases">
        <authorList>
            <consortium name="AG Swart"/>
            <person name="Singh M."/>
            <person name="Singh A."/>
            <person name="Seah K."/>
            <person name="Emmerich C."/>
        </authorList>
    </citation>
    <scope>NUCLEOTIDE SEQUENCE</scope>
    <source>
        <strain evidence="2">DP1</strain>
    </source>
</reference>
<sequence>MGNVLLTKEEMVEHNFTDFKYYMEAKKIRPYLKLLTNWYFKDVLNMYSRFVEYSKGVNYQYISTRTFQELSCLKSILANCVFEYFQKYSVGSKVDFYEIFFCIVWTSYATTELKVKLILHVLNDTGGAINFGQFRFIFLKSVRGFWALMNCPRYTEEYLELSIKKAFKMADIDQKDSVNFPNAVLWININYEFTLLLNKFTKNNDMEKTKSEMAKFKHFSQIEYKEIVPEVLNTNIFMKKFKREQLKLKKERIRKNSEKTFKRLNLHFPEKRSKRRKASRNTSGSVSKKRLLKRKACKLNSFQKESHDSSKVQNDFKTDPKKSGPELDKEYDRIMSQSNRYTKGVFFLTCGQPSLKNVPKKRRTQKTTLLKEAQTKNVSNIFKSHNQKKGLSQNMNPSFTRNSTKSFQSLKGGLNSKNTSSDSYLDFHKFSLKNIKTNTDQIDDEQLIQEFYKTIERKSCKRAKEGFDVSKLFMSDKPFIKPHFTKDMKRNTTDRFFCNSTKSSVNQKIIRLKSKSRQISSSFLNAE</sequence>
<proteinExistence type="predicted"/>
<gene>
    <name evidence="2" type="ORF">ECRASSUSDP1_LOCUS4268</name>
</gene>
<evidence type="ECO:0000313" key="2">
    <source>
        <dbReference type="EMBL" id="CAI2362938.1"/>
    </source>
</evidence>
<organism evidence="2 3">
    <name type="scientific">Euplotes crassus</name>
    <dbReference type="NCBI Taxonomy" id="5936"/>
    <lineage>
        <taxon>Eukaryota</taxon>
        <taxon>Sar</taxon>
        <taxon>Alveolata</taxon>
        <taxon>Ciliophora</taxon>
        <taxon>Intramacronucleata</taxon>
        <taxon>Spirotrichea</taxon>
        <taxon>Hypotrichia</taxon>
        <taxon>Euplotida</taxon>
        <taxon>Euplotidae</taxon>
        <taxon>Moneuplotes</taxon>
    </lineage>
</organism>
<protein>
    <recommendedName>
        <fullName evidence="4">EF-hand domain-containing protein</fullName>
    </recommendedName>
</protein>
<evidence type="ECO:0000313" key="3">
    <source>
        <dbReference type="Proteomes" id="UP001295684"/>
    </source>
</evidence>